<reference evidence="1 2" key="1">
    <citation type="submission" date="2018-07" db="EMBL/GenBank/DDBJ databases">
        <title>Campylobacter zealandensis sp. nov., isolated from birds and water in New Zealand.</title>
        <authorList>
            <person name="Wilkinson D.A."/>
            <person name="Biggs P.J."/>
            <person name="French N.P."/>
            <person name="Midwinter A.C."/>
        </authorList>
    </citation>
    <scope>NUCLEOTIDE SEQUENCE [LARGE SCALE GENOMIC DNA]</scope>
    <source>
        <strain evidence="1 2">B423b</strain>
    </source>
</reference>
<sequence>MTFVKSINNDFKQEEYYELLEYQMSKYQTLNHESIEWDKVYEYSLNLLKTKTIDIKICNYFSLACLYLNNATVYENLLKLFKHLNSLLNSNTLTQDEKILNSYKKRLEGIIKNFINQFNNAKLNINPDMALEFNEIFKELEKSLNISFIELNIQKAKIQDNQHNKEKINLNNEETKKESIDLLNDRSYKTYFNDLAFKLLTNDIDNLTAYALFIEACWGKIEHLPPHENFITFIESPNKNLEELLLKESSNLLEHIKLFMSHLALNPFWFEGFKMFCEFLKKHKKYNIAKFLCSLIYNFIDRFKELLKLKFSNNTPFCEQSLLNYFSNKNENTKTNPSKIQKDLNQSLIDIDKNRDNSLFSTLNSLIQMAELFEEQKMEYNAKIIYTQIKDLMEKKLLKDYLTKEYEKAKLKAFN</sequence>
<name>A0A4Q9JU92_9BACT</name>
<dbReference type="Proteomes" id="UP000292583">
    <property type="component" value="Unassembled WGS sequence"/>
</dbReference>
<dbReference type="Pfam" id="PF16989">
    <property type="entry name" value="T6SS_VasJ"/>
    <property type="match status" value="1"/>
</dbReference>
<dbReference type="RefSeq" id="WP_131186943.1">
    <property type="nucleotide sequence ID" value="NZ_QPGR01000022.1"/>
</dbReference>
<dbReference type="EMBL" id="QPGR01000022">
    <property type="protein sequence ID" value="TBR78607.1"/>
    <property type="molecule type" value="Genomic_DNA"/>
</dbReference>
<dbReference type="AlphaFoldDB" id="A0A4Q9JU92"/>
<keyword evidence="2" id="KW-1185">Reference proteome</keyword>
<accession>A0A4Q9JU92</accession>
<dbReference type="OrthoDB" id="5319192at2"/>
<gene>
    <name evidence="1" type="ORF">DU473_07895</name>
</gene>
<comment type="caution">
    <text evidence="1">The sequence shown here is derived from an EMBL/GenBank/DDBJ whole genome shotgun (WGS) entry which is preliminary data.</text>
</comment>
<proteinExistence type="predicted"/>
<evidence type="ECO:0000313" key="2">
    <source>
        <dbReference type="Proteomes" id="UP000292583"/>
    </source>
</evidence>
<dbReference type="PANTHER" id="PTHR37024:SF5">
    <property type="entry name" value="IMPA N-TERMINAL DOMAIN-CONTAINING PROTEIN"/>
    <property type="match status" value="1"/>
</dbReference>
<dbReference type="InterPro" id="IPR017739">
    <property type="entry name" value="T6SS-assoc_VCA0119"/>
</dbReference>
<evidence type="ECO:0000313" key="1">
    <source>
        <dbReference type="EMBL" id="TBR78607.1"/>
    </source>
</evidence>
<organism evidence="1 2">
    <name type="scientific">Campylobacter novaezeelandiae</name>
    <dbReference type="NCBI Taxonomy" id="2267891"/>
    <lineage>
        <taxon>Bacteria</taxon>
        <taxon>Pseudomonadati</taxon>
        <taxon>Campylobacterota</taxon>
        <taxon>Epsilonproteobacteria</taxon>
        <taxon>Campylobacterales</taxon>
        <taxon>Campylobacteraceae</taxon>
        <taxon>Campylobacter</taxon>
    </lineage>
</organism>
<protein>
    <submittedName>
        <fullName evidence="1">Nucleobase:cation symporter</fullName>
    </submittedName>
</protein>
<dbReference type="PANTHER" id="PTHR37024">
    <property type="entry name" value="TYPE VI SECRETION SYSTEM DUF2094 AND IMPA-RELATED DOMAIN PROTEIN"/>
    <property type="match status" value="1"/>
</dbReference>